<feature type="transmembrane region" description="Helical" evidence="1">
    <location>
        <begin position="32"/>
        <end position="50"/>
    </location>
</feature>
<evidence type="ECO:0000256" key="1">
    <source>
        <dbReference type="SAM" id="Phobius"/>
    </source>
</evidence>
<accession>A0A9R1WHY2</accession>
<gene>
    <name evidence="2" type="ORF">LSAT_V11C100002700</name>
</gene>
<keyword evidence="1" id="KW-0812">Transmembrane</keyword>
<keyword evidence="1" id="KW-1133">Transmembrane helix</keyword>
<protein>
    <submittedName>
        <fullName evidence="2">Uncharacterized protein</fullName>
    </submittedName>
</protein>
<comment type="caution">
    <text evidence="2">The sequence shown here is derived from an EMBL/GenBank/DDBJ whole genome shotgun (WGS) entry which is preliminary data.</text>
</comment>
<dbReference type="EMBL" id="NBSK02000001">
    <property type="protein sequence ID" value="KAJ0227062.1"/>
    <property type="molecule type" value="Genomic_DNA"/>
</dbReference>
<dbReference type="Proteomes" id="UP000235145">
    <property type="component" value="Unassembled WGS sequence"/>
</dbReference>
<dbReference type="AlphaFoldDB" id="A0A9R1WHY2"/>
<name>A0A9R1WHY2_LACSA</name>
<reference evidence="2 3" key="1">
    <citation type="journal article" date="2017" name="Nat. Commun.">
        <title>Genome assembly with in vitro proximity ligation data and whole-genome triplication in lettuce.</title>
        <authorList>
            <person name="Reyes-Chin-Wo S."/>
            <person name="Wang Z."/>
            <person name="Yang X."/>
            <person name="Kozik A."/>
            <person name="Arikit S."/>
            <person name="Song C."/>
            <person name="Xia L."/>
            <person name="Froenicke L."/>
            <person name="Lavelle D.O."/>
            <person name="Truco M.J."/>
            <person name="Xia R."/>
            <person name="Zhu S."/>
            <person name="Xu C."/>
            <person name="Xu H."/>
            <person name="Xu X."/>
            <person name="Cox K."/>
            <person name="Korf I."/>
            <person name="Meyers B.C."/>
            <person name="Michelmore R.W."/>
        </authorList>
    </citation>
    <scope>NUCLEOTIDE SEQUENCE [LARGE SCALE GENOMIC DNA]</scope>
    <source>
        <strain evidence="3">cv. Salinas</strain>
        <tissue evidence="2">Seedlings</tissue>
    </source>
</reference>
<evidence type="ECO:0000313" key="3">
    <source>
        <dbReference type="Proteomes" id="UP000235145"/>
    </source>
</evidence>
<sequence>MASTRRVHIWTRRVQSRTRDQVFDFLKHHMEIYIVLNIICSSVGCAYIWGSRYISFDCALSSSTSLERKGQNHPNIIWCYHGLPDSGNIRIFKVSNPSIICHQFKSAKLT</sequence>
<keyword evidence="1" id="KW-0472">Membrane</keyword>
<evidence type="ECO:0000313" key="2">
    <source>
        <dbReference type="EMBL" id="KAJ0227062.1"/>
    </source>
</evidence>
<organism evidence="2 3">
    <name type="scientific">Lactuca sativa</name>
    <name type="common">Garden lettuce</name>
    <dbReference type="NCBI Taxonomy" id="4236"/>
    <lineage>
        <taxon>Eukaryota</taxon>
        <taxon>Viridiplantae</taxon>
        <taxon>Streptophyta</taxon>
        <taxon>Embryophyta</taxon>
        <taxon>Tracheophyta</taxon>
        <taxon>Spermatophyta</taxon>
        <taxon>Magnoliopsida</taxon>
        <taxon>eudicotyledons</taxon>
        <taxon>Gunneridae</taxon>
        <taxon>Pentapetalae</taxon>
        <taxon>asterids</taxon>
        <taxon>campanulids</taxon>
        <taxon>Asterales</taxon>
        <taxon>Asteraceae</taxon>
        <taxon>Cichorioideae</taxon>
        <taxon>Cichorieae</taxon>
        <taxon>Lactucinae</taxon>
        <taxon>Lactuca</taxon>
    </lineage>
</organism>
<proteinExistence type="predicted"/>
<keyword evidence="3" id="KW-1185">Reference proteome</keyword>